<name>A0A1G6Z1Y4_9BACT</name>
<keyword evidence="1" id="KW-0145">Chemotaxis</keyword>
<dbReference type="Proteomes" id="UP000243205">
    <property type="component" value="Unassembled WGS sequence"/>
</dbReference>
<proteinExistence type="predicted"/>
<accession>A0A1G6Z1Y4</accession>
<dbReference type="AlphaFoldDB" id="A0A1G6Z1Y4"/>
<dbReference type="GO" id="GO:0006935">
    <property type="term" value="P:chemotaxis"/>
    <property type="evidence" value="ECO:0007669"/>
    <property type="project" value="UniProtKB-KW"/>
</dbReference>
<organism evidence="2 3">
    <name type="scientific">Desulfuromonas thiophila</name>
    <dbReference type="NCBI Taxonomy" id="57664"/>
    <lineage>
        <taxon>Bacteria</taxon>
        <taxon>Pseudomonadati</taxon>
        <taxon>Thermodesulfobacteriota</taxon>
        <taxon>Desulfuromonadia</taxon>
        <taxon>Desulfuromonadales</taxon>
        <taxon>Desulfuromonadaceae</taxon>
        <taxon>Desulfuromonas</taxon>
    </lineage>
</organism>
<dbReference type="RefSeq" id="WP_092076330.1">
    <property type="nucleotide sequence ID" value="NZ_CALFZY010000007.1"/>
</dbReference>
<dbReference type="InterPro" id="IPR028976">
    <property type="entry name" value="CheC-like_sf"/>
</dbReference>
<dbReference type="STRING" id="57664.SAMN05661003_102262"/>
<dbReference type="SUPFAM" id="SSF103039">
    <property type="entry name" value="CheC-like"/>
    <property type="match status" value="1"/>
</dbReference>
<dbReference type="Gene3D" id="3.40.1550.10">
    <property type="entry name" value="CheC-like"/>
    <property type="match status" value="1"/>
</dbReference>
<protein>
    <submittedName>
        <fullName evidence="2">CheC, inhibitor of MCP methylation</fullName>
    </submittedName>
</protein>
<dbReference type="OrthoDB" id="9812187at2"/>
<dbReference type="EMBL" id="FNAQ01000002">
    <property type="protein sequence ID" value="SDD96532.1"/>
    <property type="molecule type" value="Genomic_DNA"/>
</dbReference>
<reference evidence="3" key="1">
    <citation type="submission" date="2016-10" db="EMBL/GenBank/DDBJ databases">
        <authorList>
            <person name="Varghese N."/>
            <person name="Submissions S."/>
        </authorList>
    </citation>
    <scope>NUCLEOTIDE SEQUENCE [LARGE SCALE GENOMIC DNA]</scope>
    <source>
        <strain evidence="3">DSM 8987</strain>
    </source>
</reference>
<evidence type="ECO:0000313" key="3">
    <source>
        <dbReference type="Proteomes" id="UP000243205"/>
    </source>
</evidence>
<sequence length="214" mass="23778">MNVLADTLFASDEKDILQEVMNIAFGQASADLAEVIDIFVILSVPDIQVVRDCDLPDYFRQEISCSGSVHIIEQSFLGKFSGQALLIFPSGAEKDLLKLFNSNNELGQIDIDIDTLEQETLMEVGNILIGACIGKIAELLQDIVTYDPPRLLAQDFSLQQASCAPVAKGSFAISIRTVFRFEQQNVEGYLFLITNQHSITWLKKALHAFLEAYE</sequence>
<dbReference type="CDD" id="cd17910">
    <property type="entry name" value="CheC_ClassII"/>
    <property type="match status" value="1"/>
</dbReference>
<evidence type="ECO:0000313" key="2">
    <source>
        <dbReference type="EMBL" id="SDD96532.1"/>
    </source>
</evidence>
<keyword evidence="3" id="KW-1185">Reference proteome</keyword>
<gene>
    <name evidence="2" type="ORF">SAMN05661003_102262</name>
</gene>
<evidence type="ECO:0000256" key="1">
    <source>
        <dbReference type="ARBA" id="ARBA00022500"/>
    </source>
</evidence>